<keyword evidence="4" id="KW-1185">Reference proteome</keyword>
<evidence type="ECO:0000313" key="4">
    <source>
        <dbReference type="Proteomes" id="UP000467841"/>
    </source>
</evidence>
<dbReference type="GO" id="GO:0003676">
    <property type="term" value="F:nucleic acid binding"/>
    <property type="evidence" value="ECO:0007669"/>
    <property type="project" value="InterPro"/>
</dbReference>
<dbReference type="InterPro" id="IPR036397">
    <property type="entry name" value="RNaseH_sf"/>
</dbReference>
<dbReference type="InterPro" id="IPR044730">
    <property type="entry name" value="RNase_H-like_dom_plant"/>
</dbReference>
<proteinExistence type="predicted"/>
<reference evidence="3" key="1">
    <citation type="submission" date="2020-01" db="EMBL/GenBank/DDBJ databases">
        <authorList>
            <person name="Mishra B."/>
        </authorList>
    </citation>
    <scope>NUCLEOTIDE SEQUENCE [LARGE SCALE GENOMIC DNA]</scope>
</reference>
<dbReference type="PANTHER" id="PTHR47074">
    <property type="entry name" value="BNAC02G40300D PROTEIN"/>
    <property type="match status" value="1"/>
</dbReference>
<dbReference type="GO" id="GO:0004523">
    <property type="term" value="F:RNA-DNA hybrid ribonuclease activity"/>
    <property type="evidence" value="ECO:0007669"/>
    <property type="project" value="InterPro"/>
</dbReference>
<dbReference type="AlphaFoldDB" id="A0A6D2K2M1"/>
<dbReference type="PANTHER" id="PTHR47074:SF11">
    <property type="entry name" value="REVERSE TRANSCRIPTASE-LIKE PROTEIN"/>
    <property type="match status" value="1"/>
</dbReference>
<sequence>MAQVVQSTVDSDDETETAPQGEDVRSCPECKTDASWDMKDNLVGLSFVLMNKDGSCLYGAKANVMTQTVTHAEFKAILWALRNATEIGYTSIHLQTDCQQVLKMIKEEEEWPAFADEIEDFTLLKHCFTCFDISYIPRTLNVCADSLAKGARSHGFV</sequence>
<protein>
    <recommendedName>
        <fullName evidence="2">RNase H type-1 domain-containing protein</fullName>
    </recommendedName>
</protein>
<gene>
    <name evidence="3" type="ORF">MERR_LOCUS30107</name>
</gene>
<dbReference type="Proteomes" id="UP000467841">
    <property type="component" value="Unassembled WGS sequence"/>
</dbReference>
<dbReference type="InterPro" id="IPR052929">
    <property type="entry name" value="RNase_H-like_EbsB-rel"/>
</dbReference>
<evidence type="ECO:0000259" key="2">
    <source>
        <dbReference type="Pfam" id="PF13456"/>
    </source>
</evidence>
<accession>A0A6D2K2M1</accession>
<evidence type="ECO:0000256" key="1">
    <source>
        <dbReference type="SAM" id="MobiDB-lite"/>
    </source>
</evidence>
<dbReference type="CDD" id="cd06222">
    <property type="entry name" value="RNase_H_like"/>
    <property type="match status" value="1"/>
</dbReference>
<evidence type="ECO:0000313" key="3">
    <source>
        <dbReference type="EMBL" id="CAA7042872.1"/>
    </source>
</evidence>
<comment type="caution">
    <text evidence="3">The sequence shown here is derived from an EMBL/GenBank/DDBJ whole genome shotgun (WGS) entry which is preliminary data.</text>
</comment>
<feature type="region of interest" description="Disordered" evidence="1">
    <location>
        <begin position="1"/>
        <end position="26"/>
    </location>
</feature>
<dbReference type="OrthoDB" id="1109493at2759"/>
<dbReference type="EMBL" id="CACVBM020001274">
    <property type="protein sequence ID" value="CAA7042872.1"/>
    <property type="molecule type" value="Genomic_DNA"/>
</dbReference>
<dbReference type="Pfam" id="PF13456">
    <property type="entry name" value="RVT_3"/>
    <property type="match status" value="1"/>
</dbReference>
<feature type="domain" description="RNase H type-1" evidence="2">
    <location>
        <begin position="32"/>
        <end position="150"/>
    </location>
</feature>
<organism evidence="3 4">
    <name type="scientific">Microthlaspi erraticum</name>
    <dbReference type="NCBI Taxonomy" id="1685480"/>
    <lineage>
        <taxon>Eukaryota</taxon>
        <taxon>Viridiplantae</taxon>
        <taxon>Streptophyta</taxon>
        <taxon>Embryophyta</taxon>
        <taxon>Tracheophyta</taxon>
        <taxon>Spermatophyta</taxon>
        <taxon>Magnoliopsida</taxon>
        <taxon>eudicotyledons</taxon>
        <taxon>Gunneridae</taxon>
        <taxon>Pentapetalae</taxon>
        <taxon>rosids</taxon>
        <taxon>malvids</taxon>
        <taxon>Brassicales</taxon>
        <taxon>Brassicaceae</taxon>
        <taxon>Coluteocarpeae</taxon>
        <taxon>Microthlaspi</taxon>
    </lineage>
</organism>
<dbReference type="InterPro" id="IPR012337">
    <property type="entry name" value="RNaseH-like_sf"/>
</dbReference>
<dbReference type="InterPro" id="IPR002156">
    <property type="entry name" value="RNaseH_domain"/>
</dbReference>
<dbReference type="Gene3D" id="3.30.420.10">
    <property type="entry name" value="Ribonuclease H-like superfamily/Ribonuclease H"/>
    <property type="match status" value="1"/>
</dbReference>
<name>A0A6D2K2M1_9BRAS</name>
<dbReference type="SUPFAM" id="SSF53098">
    <property type="entry name" value="Ribonuclease H-like"/>
    <property type="match status" value="1"/>
</dbReference>